<dbReference type="EMBL" id="QURR01000037">
    <property type="protein sequence ID" value="RGE40425.1"/>
    <property type="molecule type" value="Genomic_DNA"/>
</dbReference>
<evidence type="ECO:0000313" key="3">
    <source>
        <dbReference type="Proteomes" id="UP000261948"/>
    </source>
</evidence>
<sequence>MAGMALAAASINAHALTIDTGFLTSIGCAIYEYLTGPLASWAFVVVIGGGIVMGLITSIDWGKIVPAVAIFAVVQSLGMIIIENPTAAKYLRTASCLRSS</sequence>
<keyword evidence="3" id="KW-1185">Reference proteome</keyword>
<feature type="transmembrane region" description="Helical" evidence="1">
    <location>
        <begin position="64"/>
        <end position="82"/>
    </location>
</feature>
<name>A0A373FAC5_COMTE</name>
<organism evidence="2 3">
    <name type="scientific">Comamonas testosteroni</name>
    <name type="common">Pseudomonas testosteroni</name>
    <dbReference type="NCBI Taxonomy" id="285"/>
    <lineage>
        <taxon>Bacteria</taxon>
        <taxon>Pseudomonadati</taxon>
        <taxon>Pseudomonadota</taxon>
        <taxon>Betaproteobacteria</taxon>
        <taxon>Burkholderiales</taxon>
        <taxon>Comamonadaceae</taxon>
        <taxon>Comamonas</taxon>
    </lineage>
</organism>
<keyword evidence="1" id="KW-0812">Transmembrane</keyword>
<keyword evidence="1" id="KW-0472">Membrane</keyword>
<dbReference type="Proteomes" id="UP000261948">
    <property type="component" value="Unassembled WGS sequence"/>
</dbReference>
<evidence type="ECO:0000256" key="1">
    <source>
        <dbReference type="SAM" id="Phobius"/>
    </source>
</evidence>
<evidence type="ECO:0000313" key="2">
    <source>
        <dbReference type="EMBL" id="RGE40425.1"/>
    </source>
</evidence>
<accession>A0A373FAC5</accession>
<keyword evidence="1" id="KW-1133">Transmembrane helix</keyword>
<gene>
    <name evidence="2" type="ORF">DZC30_20395</name>
</gene>
<feature type="transmembrane region" description="Helical" evidence="1">
    <location>
        <begin position="39"/>
        <end position="57"/>
    </location>
</feature>
<reference evidence="2 3" key="1">
    <citation type="submission" date="2018-08" db="EMBL/GenBank/DDBJ databases">
        <title>Comamonas testosteroni strain SWCO2.</title>
        <authorList>
            <person name="Jiang N."/>
            <person name="Zhang X.Z."/>
        </authorList>
    </citation>
    <scope>NUCLEOTIDE SEQUENCE [LARGE SCALE GENOMIC DNA]</scope>
    <source>
        <strain evidence="2 3">SWCO2</strain>
    </source>
</reference>
<comment type="caution">
    <text evidence="2">The sequence shown here is derived from an EMBL/GenBank/DDBJ whole genome shotgun (WGS) entry which is preliminary data.</text>
</comment>
<protein>
    <submittedName>
        <fullName evidence="2">Uncharacterized protein</fullName>
    </submittedName>
</protein>
<proteinExistence type="predicted"/>
<dbReference type="AlphaFoldDB" id="A0A373FAC5"/>